<dbReference type="InterPro" id="IPR056643">
    <property type="entry name" value="DUF7741"/>
</dbReference>
<dbReference type="AlphaFoldDB" id="A0A0M3JY63"/>
<feature type="signal peptide" evidence="2">
    <location>
        <begin position="1"/>
        <end position="19"/>
    </location>
</feature>
<dbReference type="Proteomes" id="UP000267096">
    <property type="component" value="Unassembled WGS sequence"/>
</dbReference>
<feature type="compositionally biased region" description="Pro residues" evidence="1">
    <location>
        <begin position="211"/>
        <end position="241"/>
    </location>
</feature>
<dbReference type="WBParaSite" id="ASIM_0001336301-mRNA-1">
    <property type="protein sequence ID" value="ASIM_0001336301-mRNA-1"/>
    <property type="gene ID" value="ASIM_0001336301"/>
</dbReference>
<feature type="region of interest" description="Disordered" evidence="1">
    <location>
        <begin position="204"/>
        <end position="242"/>
    </location>
</feature>
<evidence type="ECO:0000256" key="1">
    <source>
        <dbReference type="SAM" id="MobiDB-lite"/>
    </source>
</evidence>
<feature type="domain" description="DUF7741" evidence="3">
    <location>
        <begin position="123"/>
        <end position="198"/>
    </location>
</feature>
<sequence length="324" mass="34323">MSFKNVLTVLLCYYACSGSAKLACYVCNGQSVKSGAYCTNDNLCAGNSCTFDGKLSGEWAAGCSNETIGAGVTVCIIKQAEQNFTCNCGDSFCNDVNKITTVLDKRLPNGTSFVPKLPTNLTKKCLQCGLLNVPPIGVINVTCGLTNTCKGSFCITKRGQYPHSYCGTDWNPMVEGCVSKPDQDEVCACMQNYCNFPYPQQTTTTTVTPAPTQPPTPAPTKPPTPATTLPPTPPPTKPPTPVMTTKTPTVVTTPVHPPVATTTTASGGSVNTSDCVYGRFGKNDQMVKTATALKNMVKNRFGNSSAVQSFLNNIDQHICAYSGP</sequence>
<gene>
    <name evidence="4" type="ORF">ASIM_LOCUS12791</name>
</gene>
<feature type="chain" id="PRO_5043121128" evidence="2">
    <location>
        <begin position="20"/>
        <end position="324"/>
    </location>
</feature>
<dbReference type="Pfam" id="PF24888">
    <property type="entry name" value="DUF7741"/>
    <property type="match status" value="1"/>
</dbReference>
<reference evidence="4 5" key="2">
    <citation type="submission" date="2018-11" db="EMBL/GenBank/DDBJ databases">
        <authorList>
            <consortium name="Pathogen Informatics"/>
        </authorList>
    </citation>
    <scope>NUCLEOTIDE SEQUENCE [LARGE SCALE GENOMIC DNA]</scope>
</reference>
<evidence type="ECO:0000313" key="5">
    <source>
        <dbReference type="Proteomes" id="UP000267096"/>
    </source>
</evidence>
<evidence type="ECO:0000313" key="4">
    <source>
        <dbReference type="EMBL" id="VDK48158.1"/>
    </source>
</evidence>
<proteinExistence type="predicted"/>
<organism evidence="6">
    <name type="scientific">Anisakis simplex</name>
    <name type="common">Herring worm</name>
    <dbReference type="NCBI Taxonomy" id="6269"/>
    <lineage>
        <taxon>Eukaryota</taxon>
        <taxon>Metazoa</taxon>
        <taxon>Ecdysozoa</taxon>
        <taxon>Nematoda</taxon>
        <taxon>Chromadorea</taxon>
        <taxon>Rhabditida</taxon>
        <taxon>Spirurina</taxon>
        <taxon>Ascaridomorpha</taxon>
        <taxon>Ascaridoidea</taxon>
        <taxon>Anisakidae</taxon>
        <taxon>Anisakis</taxon>
        <taxon>Anisakis simplex complex</taxon>
    </lineage>
</organism>
<keyword evidence="5" id="KW-1185">Reference proteome</keyword>
<evidence type="ECO:0000313" key="6">
    <source>
        <dbReference type="WBParaSite" id="ASIM_0001336301-mRNA-1"/>
    </source>
</evidence>
<evidence type="ECO:0000256" key="2">
    <source>
        <dbReference type="SAM" id="SignalP"/>
    </source>
</evidence>
<reference evidence="6" key="1">
    <citation type="submission" date="2017-02" db="UniProtKB">
        <authorList>
            <consortium name="WormBaseParasite"/>
        </authorList>
    </citation>
    <scope>IDENTIFICATION</scope>
</reference>
<dbReference type="OrthoDB" id="5845881at2759"/>
<accession>A0A0M3JY63</accession>
<protein>
    <submittedName>
        <fullName evidence="6">Phospholipase A(2)</fullName>
    </submittedName>
</protein>
<name>A0A0M3JY63_ANISI</name>
<evidence type="ECO:0000259" key="3">
    <source>
        <dbReference type="Pfam" id="PF24888"/>
    </source>
</evidence>
<keyword evidence="2" id="KW-0732">Signal</keyword>
<dbReference type="EMBL" id="UYRR01031250">
    <property type="protein sequence ID" value="VDK48158.1"/>
    <property type="molecule type" value="Genomic_DNA"/>
</dbReference>